<dbReference type="PANTHER" id="PTHR30435">
    <property type="entry name" value="FLAGELLAR PROTEIN"/>
    <property type="match status" value="1"/>
</dbReference>
<dbReference type="EMBL" id="UOEH01000081">
    <property type="protein sequence ID" value="VAV92119.1"/>
    <property type="molecule type" value="Genomic_DNA"/>
</dbReference>
<dbReference type="Pfam" id="PF06429">
    <property type="entry name" value="Flg_bbr_C"/>
    <property type="match status" value="1"/>
</dbReference>
<keyword evidence="8" id="KW-0282">Flagellum</keyword>
<evidence type="ECO:0000256" key="3">
    <source>
        <dbReference type="ARBA" id="ARBA00017941"/>
    </source>
</evidence>
<feature type="domain" description="Flagellar basal body rod protein N-terminal" evidence="6">
    <location>
        <begin position="9"/>
        <end position="37"/>
    </location>
</feature>
<dbReference type="NCBIfam" id="TIGR01395">
    <property type="entry name" value="FlgC"/>
    <property type="match status" value="1"/>
</dbReference>
<organism evidence="8">
    <name type="scientific">hydrothermal vent metagenome</name>
    <dbReference type="NCBI Taxonomy" id="652676"/>
    <lineage>
        <taxon>unclassified sequences</taxon>
        <taxon>metagenomes</taxon>
        <taxon>ecological metagenomes</taxon>
    </lineage>
</organism>
<dbReference type="AlphaFoldDB" id="A0A3B0RJC5"/>
<reference evidence="8" key="1">
    <citation type="submission" date="2018-06" db="EMBL/GenBank/DDBJ databases">
        <authorList>
            <person name="Zhirakovskaya E."/>
        </authorList>
    </citation>
    <scope>NUCLEOTIDE SEQUENCE</scope>
</reference>
<dbReference type="InterPro" id="IPR006299">
    <property type="entry name" value="FlgC"/>
</dbReference>
<dbReference type="Pfam" id="PF00460">
    <property type="entry name" value="Flg_bb_rod"/>
    <property type="match status" value="1"/>
</dbReference>
<proteinExistence type="inferred from homology"/>
<protein>
    <recommendedName>
        <fullName evidence="3">Flagellar basal-body rod protein FlgC</fullName>
    </recommendedName>
</protein>
<comment type="similarity">
    <text evidence="2">Belongs to the flagella basal body rod proteins family.</text>
</comment>
<evidence type="ECO:0000259" key="6">
    <source>
        <dbReference type="Pfam" id="PF00460"/>
    </source>
</evidence>
<keyword evidence="8" id="KW-0969">Cilium</keyword>
<sequence>MNSFVNSMSAAASGMRAQGFRIRVVSENIANNDTPGYHRKLTSFNNTFDNKTNMNLVSVGRMSLDNSALEEKYDPSHPMADENGIVKMSNVDLMIEMADGREASRSYEANLATFQQARQMYSSLLNILRR</sequence>
<evidence type="ECO:0000259" key="7">
    <source>
        <dbReference type="Pfam" id="PF06429"/>
    </source>
</evidence>
<comment type="subunit">
    <text evidence="5">The basal body constitutes a major portion of the flagellar organelle and consists of four rings (L,P,S, and M) mounted on a central rod. The rod consists of about 26 subunits of FlgG in the distal portion, and FlgB, FlgC and FlgF are thought to build up the proximal portion of the rod with about 6 subunits each.</text>
</comment>
<feature type="domain" description="Flagellar basal-body/hook protein C-terminal" evidence="7">
    <location>
        <begin position="83"/>
        <end position="127"/>
    </location>
</feature>
<evidence type="ECO:0000256" key="1">
    <source>
        <dbReference type="ARBA" id="ARBA00004117"/>
    </source>
</evidence>
<keyword evidence="4" id="KW-0975">Bacterial flagellum</keyword>
<dbReference type="GO" id="GO:0030694">
    <property type="term" value="C:bacterial-type flagellum basal body, rod"/>
    <property type="evidence" value="ECO:0007669"/>
    <property type="project" value="InterPro"/>
</dbReference>
<comment type="subcellular location">
    <subcellularLocation>
        <location evidence="1">Bacterial flagellum basal body</location>
    </subcellularLocation>
</comment>
<gene>
    <name evidence="8" type="ORF">MNBD_ALPHA05-2030</name>
</gene>
<dbReference type="InterPro" id="IPR001444">
    <property type="entry name" value="Flag_bb_rod_N"/>
</dbReference>
<accession>A0A3B0RJC5</accession>
<evidence type="ECO:0000256" key="5">
    <source>
        <dbReference type="ARBA" id="ARBA00025933"/>
    </source>
</evidence>
<dbReference type="NCBIfam" id="NF009275">
    <property type="entry name" value="PRK12632.1"/>
    <property type="match status" value="1"/>
</dbReference>
<name>A0A3B0RJC5_9ZZZZ</name>
<dbReference type="GO" id="GO:0071978">
    <property type="term" value="P:bacterial-type flagellum-dependent swarming motility"/>
    <property type="evidence" value="ECO:0007669"/>
    <property type="project" value="TreeGrafter"/>
</dbReference>
<dbReference type="InterPro" id="IPR010930">
    <property type="entry name" value="Flg_bb/hook_C_dom"/>
</dbReference>
<keyword evidence="8" id="KW-0966">Cell projection</keyword>
<evidence type="ECO:0000256" key="2">
    <source>
        <dbReference type="ARBA" id="ARBA00009677"/>
    </source>
</evidence>
<evidence type="ECO:0000256" key="4">
    <source>
        <dbReference type="ARBA" id="ARBA00023143"/>
    </source>
</evidence>
<evidence type="ECO:0000313" key="8">
    <source>
        <dbReference type="EMBL" id="VAV92119.1"/>
    </source>
</evidence>
<dbReference type="PANTHER" id="PTHR30435:SF2">
    <property type="entry name" value="FLAGELLAR BASAL-BODY ROD PROTEIN FLGC"/>
    <property type="match status" value="1"/>
</dbReference>